<organism evidence="6 7">
    <name type="scientific">Exidia glandulosa HHB12029</name>
    <dbReference type="NCBI Taxonomy" id="1314781"/>
    <lineage>
        <taxon>Eukaryota</taxon>
        <taxon>Fungi</taxon>
        <taxon>Dikarya</taxon>
        <taxon>Basidiomycota</taxon>
        <taxon>Agaricomycotina</taxon>
        <taxon>Agaricomycetes</taxon>
        <taxon>Auriculariales</taxon>
        <taxon>Exidiaceae</taxon>
        <taxon>Exidia</taxon>
    </lineage>
</organism>
<gene>
    <name evidence="6" type="ORF">EXIGLDRAFT_297875</name>
</gene>
<name>A0A165DAQ3_EXIGL</name>
<dbReference type="EMBL" id="KV426240">
    <property type="protein sequence ID" value="KZV84122.1"/>
    <property type="molecule type" value="Genomic_DNA"/>
</dbReference>
<dbReference type="PANTHER" id="PTHR47178">
    <property type="entry name" value="MONOOXYGENASE, FAD-BINDING"/>
    <property type="match status" value="1"/>
</dbReference>
<dbReference type="Pfam" id="PF01494">
    <property type="entry name" value="FAD_binding_3"/>
    <property type="match status" value="1"/>
</dbReference>
<dbReference type="InterPro" id="IPR002938">
    <property type="entry name" value="FAD-bd"/>
</dbReference>
<keyword evidence="7" id="KW-1185">Reference proteome</keyword>
<evidence type="ECO:0000259" key="5">
    <source>
        <dbReference type="Pfam" id="PF01494"/>
    </source>
</evidence>
<evidence type="ECO:0000256" key="1">
    <source>
        <dbReference type="ARBA" id="ARBA00022630"/>
    </source>
</evidence>
<dbReference type="Proteomes" id="UP000077266">
    <property type="component" value="Unassembled WGS sequence"/>
</dbReference>
<keyword evidence="1" id="KW-0285">Flavoprotein</keyword>
<evidence type="ECO:0000256" key="2">
    <source>
        <dbReference type="ARBA" id="ARBA00022827"/>
    </source>
</evidence>
<reference evidence="6 7" key="1">
    <citation type="journal article" date="2016" name="Mol. Biol. Evol.">
        <title>Comparative Genomics of Early-Diverging Mushroom-Forming Fungi Provides Insights into the Origins of Lignocellulose Decay Capabilities.</title>
        <authorList>
            <person name="Nagy L.G."/>
            <person name="Riley R."/>
            <person name="Tritt A."/>
            <person name="Adam C."/>
            <person name="Daum C."/>
            <person name="Floudas D."/>
            <person name="Sun H."/>
            <person name="Yadav J.S."/>
            <person name="Pangilinan J."/>
            <person name="Larsson K.H."/>
            <person name="Matsuura K."/>
            <person name="Barry K."/>
            <person name="Labutti K."/>
            <person name="Kuo R."/>
            <person name="Ohm R.A."/>
            <person name="Bhattacharya S.S."/>
            <person name="Shirouzu T."/>
            <person name="Yoshinaga Y."/>
            <person name="Martin F.M."/>
            <person name="Grigoriev I.V."/>
            <person name="Hibbett D.S."/>
        </authorList>
    </citation>
    <scope>NUCLEOTIDE SEQUENCE [LARGE SCALE GENOMIC DNA]</scope>
    <source>
        <strain evidence="6 7">HHB12029</strain>
    </source>
</reference>
<dbReference type="STRING" id="1314781.A0A165DAQ3"/>
<dbReference type="GO" id="GO:0071949">
    <property type="term" value="F:FAD binding"/>
    <property type="evidence" value="ECO:0007669"/>
    <property type="project" value="InterPro"/>
</dbReference>
<dbReference type="Gene3D" id="3.50.50.60">
    <property type="entry name" value="FAD/NAD(P)-binding domain"/>
    <property type="match status" value="1"/>
</dbReference>
<proteinExistence type="predicted"/>
<keyword evidence="2" id="KW-0274">FAD</keyword>
<dbReference type="AlphaFoldDB" id="A0A165DAQ3"/>
<dbReference type="SUPFAM" id="SSF51905">
    <property type="entry name" value="FAD/NAD(P)-binding domain"/>
    <property type="match status" value="1"/>
</dbReference>
<evidence type="ECO:0000313" key="6">
    <source>
        <dbReference type="EMBL" id="KZV84122.1"/>
    </source>
</evidence>
<evidence type="ECO:0000313" key="7">
    <source>
        <dbReference type="Proteomes" id="UP000077266"/>
    </source>
</evidence>
<evidence type="ECO:0000256" key="4">
    <source>
        <dbReference type="ARBA" id="ARBA00023033"/>
    </source>
</evidence>
<sequence length="418" mass="45042">MSSLPIIISGTGPAALLFAHKLLRATPPLPFHLYERDLSLVHRTQGYRFTVAGKGVRACREVLSPKHFELLRDTASQNDVGFSVKRLNAQTGQALPGFNIPPNRSAEEEPLPIDRTLMRQVLFKGLEEYATFGKEVVGYEAADDSSVVVKFADGSTVRGALLVAADGAFSRVRAQLVPAAHPLDADMRMIFGKTPLSPAFYAALGENTEILEGVTFPSDPSPRQSPMFFMLQAMRFARRDAATAADPAIGAVIPLDYIYWALALRSDEPDVQGIDWLAMDASGAGDFAEKLTKAWLPSLRVVITHRDPVQTTPLLSAATPLPLIDWRASEGAPMVTLIGDAAHAMPPTGGLGVTTALRDAVALGTALAEHGVSPQALSAYEAQMREYAAEAIEKSVQGGKKFVNMRGMEEMKPIQIGH</sequence>
<feature type="domain" description="FAD-binding" evidence="5">
    <location>
        <begin position="335"/>
        <end position="394"/>
    </location>
</feature>
<accession>A0A165DAQ3</accession>
<dbReference type="PRINTS" id="PR00420">
    <property type="entry name" value="RNGMNOXGNASE"/>
</dbReference>
<keyword evidence="3" id="KW-0560">Oxidoreductase</keyword>
<dbReference type="OrthoDB" id="655030at2759"/>
<evidence type="ECO:0000256" key="3">
    <source>
        <dbReference type="ARBA" id="ARBA00023002"/>
    </source>
</evidence>
<dbReference type="GO" id="GO:0004497">
    <property type="term" value="F:monooxygenase activity"/>
    <property type="evidence" value="ECO:0007669"/>
    <property type="project" value="UniProtKB-KW"/>
</dbReference>
<dbReference type="InParanoid" id="A0A165DAQ3"/>
<keyword evidence="4" id="KW-0503">Monooxygenase</keyword>
<protein>
    <submittedName>
        <fullName evidence="6">FAD/NAD(P)-binding domain-containing protein</fullName>
    </submittedName>
</protein>
<dbReference type="InterPro" id="IPR036188">
    <property type="entry name" value="FAD/NAD-bd_sf"/>
</dbReference>
<dbReference type="PANTHER" id="PTHR47178:SF5">
    <property type="entry name" value="FAD-BINDING DOMAIN-CONTAINING PROTEIN"/>
    <property type="match status" value="1"/>
</dbReference>